<sequence>MYINIYKLEYYIMLNYYQLVIGDTRNSSICPNLVDIFPQLFDKIIKMPKSLNGSLSMTDLKVMLRTVTIESIYLSVPMTKFSIEYDNGIVLYGDSCVIRIATLFPQLAAFDKMLADMTKTVPEIPKPPCRAEPKRTQLPQVTKPIKQIPEPPKKVVNAPKKMTQEDERFELEKENKRNKVIEQNRIDEMYRIFENDKKSFVQIEKDINDGLLLQDDIHPCFVAKYVVFSILKERGVINFENNNQSRKEYDVFMDLYKDLEYEDPTIGQAPSNVHIPHNYLFMTDAQKEECADKNGMSRKELEIYIAKISSGSISNIFA</sequence>
<dbReference type="AlphaFoldDB" id="A0A6C0CAD9"/>
<protein>
    <submittedName>
        <fullName evidence="1">Uncharacterized protein</fullName>
    </submittedName>
</protein>
<reference evidence="1" key="1">
    <citation type="journal article" date="2020" name="Nature">
        <title>Giant virus diversity and host interactions through global metagenomics.</title>
        <authorList>
            <person name="Schulz F."/>
            <person name="Roux S."/>
            <person name="Paez-Espino D."/>
            <person name="Jungbluth S."/>
            <person name="Walsh D.A."/>
            <person name="Denef V.J."/>
            <person name="McMahon K.D."/>
            <person name="Konstantinidis K.T."/>
            <person name="Eloe-Fadrosh E.A."/>
            <person name="Kyrpides N.C."/>
            <person name="Woyke T."/>
        </authorList>
    </citation>
    <scope>NUCLEOTIDE SEQUENCE</scope>
    <source>
        <strain evidence="1">GVMAG-M-3300020192-26</strain>
    </source>
</reference>
<evidence type="ECO:0000313" key="1">
    <source>
        <dbReference type="EMBL" id="QHT01317.1"/>
    </source>
</evidence>
<accession>A0A6C0CAD9</accession>
<organism evidence="1">
    <name type="scientific">viral metagenome</name>
    <dbReference type="NCBI Taxonomy" id="1070528"/>
    <lineage>
        <taxon>unclassified sequences</taxon>
        <taxon>metagenomes</taxon>
        <taxon>organismal metagenomes</taxon>
    </lineage>
</organism>
<name>A0A6C0CAD9_9ZZZZ</name>
<dbReference type="EMBL" id="MN739369">
    <property type="protein sequence ID" value="QHT01317.1"/>
    <property type="molecule type" value="Genomic_DNA"/>
</dbReference>
<proteinExistence type="predicted"/>